<dbReference type="Proteomes" id="UP000014984">
    <property type="component" value="Chromosome"/>
</dbReference>
<evidence type="ECO:0000313" key="2">
    <source>
        <dbReference type="EMBL" id="AGR40961.1"/>
    </source>
</evidence>
<dbReference type="InterPro" id="IPR030892">
    <property type="entry name" value="DnaD_Mollicutes"/>
</dbReference>
<reference evidence="2 3" key="1">
    <citation type="journal article" date="2013" name="Genome Biol. Evol.">
        <title>Comparison of metabolic capacities and inference of gene content evolution in mosquito-associated Spiroplasma diminutum and S. taiwanense.</title>
        <authorList>
            <person name="Lo W.S."/>
            <person name="Ku C."/>
            <person name="Chen L.L."/>
            <person name="Chang T.H."/>
            <person name="Kuo C.H."/>
        </authorList>
    </citation>
    <scope>NUCLEOTIDE SEQUENCE [LARGE SCALE GENOMIC DNA]</scope>
    <source>
        <strain evidence="2">CT-1</strain>
    </source>
</reference>
<dbReference type="Gene3D" id="1.10.10.10">
    <property type="entry name" value="Winged helix-like DNA-binding domain superfamily/Winged helix DNA-binding domain"/>
    <property type="match status" value="1"/>
</dbReference>
<dbReference type="KEGG" id="stai:STAIW_v1c03000"/>
<accession>S5LWF9</accession>
<gene>
    <name evidence="2" type="ORF">STAIW_v1c03000</name>
</gene>
<evidence type="ECO:0000259" key="1">
    <source>
        <dbReference type="Pfam" id="PF21984"/>
    </source>
</evidence>
<proteinExistence type="predicted"/>
<dbReference type="STRING" id="1276220.STAIW_v1c03000"/>
<sequence length="183" mass="21663">MLELFQSGIINKKSLLILNYSKINLNEKQLAIVLIIMELSSYEQRNFTPSQIENYMNITKQEIEQEIADLLKNRFIKIDQKGKKTVLDLSPLFNRLLVKLEEEHSILKVDSEYNFLEKIFNNKLVKEEILKFDEYIESGISKPKILEYIHQYSITNVKDLLLKLEEKSKKSSVKITMYNWLND</sequence>
<dbReference type="NCBIfam" id="TIGR04548">
    <property type="entry name" value="DnaD_Mollicutes"/>
    <property type="match status" value="1"/>
</dbReference>
<dbReference type="EMBL" id="CP005074">
    <property type="protein sequence ID" value="AGR40961.1"/>
    <property type="molecule type" value="Genomic_DNA"/>
</dbReference>
<dbReference type="HOGENOM" id="CLU_1474287_0_0_14"/>
<dbReference type="Pfam" id="PF21984">
    <property type="entry name" value="DnaD_N"/>
    <property type="match status" value="1"/>
</dbReference>
<keyword evidence="3" id="KW-1185">Reference proteome</keyword>
<dbReference type="PATRIC" id="fig|1276220.3.peg.303"/>
<evidence type="ECO:0000313" key="3">
    <source>
        <dbReference type="Proteomes" id="UP000014984"/>
    </source>
</evidence>
<dbReference type="AlphaFoldDB" id="S5LWF9"/>
<name>S5LWF9_9MOLU</name>
<dbReference type="OrthoDB" id="399088at2"/>
<dbReference type="InterPro" id="IPR053843">
    <property type="entry name" value="DnaD_N"/>
</dbReference>
<dbReference type="RefSeq" id="WP_020834100.1">
    <property type="nucleotide sequence ID" value="NC_021846.1"/>
</dbReference>
<feature type="domain" description="DnaD N-terminal" evidence="1">
    <location>
        <begin position="14"/>
        <end position="103"/>
    </location>
</feature>
<dbReference type="InterPro" id="IPR036388">
    <property type="entry name" value="WH-like_DNA-bd_sf"/>
</dbReference>
<organism evidence="2 3">
    <name type="scientific">Spiroplasma taiwanense CT-1</name>
    <dbReference type="NCBI Taxonomy" id="1276220"/>
    <lineage>
        <taxon>Bacteria</taxon>
        <taxon>Bacillati</taxon>
        <taxon>Mycoplasmatota</taxon>
        <taxon>Mollicutes</taxon>
        <taxon>Entomoplasmatales</taxon>
        <taxon>Spiroplasmataceae</taxon>
        <taxon>Spiroplasma</taxon>
    </lineage>
</organism>
<protein>
    <submittedName>
        <fullName evidence="2">Putative dnad-like replication protein</fullName>
    </submittedName>
</protein>